<evidence type="ECO:0000256" key="1">
    <source>
        <dbReference type="SAM" id="Phobius"/>
    </source>
</evidence>
<organism evidence="2 3">
    <name type="scientific">Turnera subulata</name>
    <dbReference type="NCBI Taxonomy" id="218843"/>
    <lineage>
        <taxon>Eukaryota</taxon>
        <taxon>Viridiplantae</taxon>
        <taxon>Streptophyta</taxon>
        <taxon>Embryophyta</taxon>
        <taxon>Tracheophyta</taxon>
        <taxon>Spermatophyta</taxon>
        <taxon>Magnoliopsida</taxon>
        <taxon>eudicotyledons</taxon>
        <taxon>Gunneridae</taxon>
        <taxon>Pentapetalae</taxon>
        <taxon>rosids</taxon>
        <taxon>fabids</taxon>
        <taxon>Malpighiales</taxon>
        <taxon>Passifloraceae</taxon>
        <taxon>Turnera</taxon>
    </lineage>
</organism>
<protein>
    <submittedName>
        <fullName evidence="2">Uncharacterized protein</fullName>
    </submittedName>
</protein>
<keyword evidence="3" id="KW-1185">Reference proteome</keyword>
<evidence type="ECO:0000313" key="3">
    <source>
        <dbReference type="Proteomes" id="UP001141552"/>
    </source>
</evidence>
<name>A0A9Q0G5D5_9ROSI</name>
<dbReference type="EMBL" id="JAKUCV010002559">
    <property type="protein sequence ID" value="KAJ4842181.1"/>
    <property type="molecule type" value="Genomic_DNA"/>
</dbReference>
<reference evidence="2" key="2">
    <citation type="journal article" date="2023" name="Plants (Basel)">
        <title>Annotation of the Turnera subulata (Passifloraceae) Draft Genome Reveals the S-Locus Evolved after the Divergence of Turneroideae from Passifloroideae in a Stepwise Manner.</title>
        <authorList>
            <person name="Henning P.M."/>
            <person name="Roalson E.H."/>
            <person name="Mir W."/>
            <person name="McCubbin A.G."/>
            <person name="Shore J.S."/>
        </authorList>
    </citation>
    <scope>NUCLEOTIDE SEQUENCE</scope>
    <source>
        <strain evidence="2">F60SS</strain>
    </source>
</reference>
<keyword evidence="1" id="KW-1133">Transmembrane helix</keyword>
<sequence>MCSITGSMDTVILSLLNTSSTVPSKPGEAVSKLQHPAVADEHATALAYRSWHSSSSDGGGKVPQQPCRVRTGLKVGRWWRCSSAAALSVHELRVGRRNLQVEVRPGLPSTVATKPRSCWISSNLTGSNRFGGGLVRWQHESGSTARHQVRFLSPKRLWSFPRRRFCLSIKACSVLAGPSQRSRHARTGDVWQLDLAVRNLREQCCRVERLDSTLVCYFPAVFFGLGWFTRPQAKQLKNCGGWTRLFEACSDSILVRSAESWQLPFSLLFERPTFIESGSAPCLRLDVFDPFDLACCCSSSSLTRTIDNLLDVLLLYALIVSLLFEMSLIVLLLFEMSLIVWLLFEISFVDARLNPVEFACTFYQKEFCREPLGLPLWSPLM</sequence>
<keyword evidence="1" id="KW-0812">Transmembrane</keyword>
<reference evidence="2" key="1">
    <citation type="submission" date="2022-02" db="EMBL/GenBank/DDBJ databases">
        <authorList>
            <person name="Henning P.M."/>
            <person name="McCubbin A.G."/>
            <person name="Shore J.S."/>
        </authorList>
    </citation>
    <scope>NUCLEOTIDE SEQUENCE</scope>
    <source>
        <strain evidence="2">F60SS</strain>
        <tissue evidence="2">Leaves</tissue>
    </source>
</reference>
<comment type="caution">
    <text evidence="2">The sequence shown here is derived from an EMBL/GenBank/DDBJ whole genome shotgun (WGS) entry which is preliminary data.</text>
</comment>
<proteinExistence type="predicted"/>
<accession>A0A9Q0G5D5</accession>
<dbReference type="Proteomes" id="UP001141552">
    <property type="component" value="Unassembled WGS sequence"/>
</dbReference>
<feature type="transmembrane region" description="Helical" evidence="1">
    <location>
        <begin position="313"/>
        <end position="344"/>
    </location>
</feature>
<evidence type="ECO:0000313" key="2">
    <source>
        <dbReference type="EMBL" id="KAJ4842181.1"/>
    </source>
</evidence>
<keyword evidence="1" id="KW-0472">Membrane</keyword>
<gene>
    <name evidence="2" type="ORF">Tsubulata_018493</name>
</gene>
<dbReference type="AlphaFoldDB" id="A0A9Q0G5D5"/>